<keyword evidence="7" id="KW-1185">Reference proteome</keyword>
<dbReference type="Gene3D" id="3.40.366.10">
    <property type="entry name" value="Malonyl-Coenzyme A Acyl Carrier Protein, domain 2"/>
    <property type="match status" value="1"/>
</dbReference>
<dbReference type="OrthoDB" id="541883at2759"/>
<dbReference type="InterPro" id="IPR001227">
    <property type="entry name" value="Ac_transferase_dom_sf"/>
</dbReference>
<dbReference type="Pfam" id="PF00106">
    <property type="entry name" value="adh_short"/>
    <property type="match status" value="1"/>
</dbReference>
<dbReference type="InterPro" id="IPR016036">
    <property type="entry name" value="Malonyl_transacylase_ACP-bd"/>
</dbReference>
<organism evidence="6 7">
    <name type="scientific">Cochliobolus heterostrophus (strain C4 / ATCC 48331 / race T)</name>
    <name type="common">Southern corn leaf blight fungus</name>
    <name type="synonym">Bipolaris maydis</name>
    <dbReference type="NCBI Taxonomy" id="665024"/>
    <lineage>
        <taxon>Eukaryota</taxon>
        <taxon>Fungi</taxon>
        <taxon>Dikarya</taxon>
        <taxon>Ascomycota</taxon>
        <taxon>Pezizomycotina</taxon>
        <taxon>Dothideomycetes</taxon>
        <taxon>Pleosporomycetidae</taxon>
        <taxon>Pleosporales</taxon>
        <taxon>Pleosporineae</taxon>
        <taxon>Pleosporaceae</taxon>
        <taxon>Bipolaris</taxon>
    </lineage>
</organism>
<keyword evidence="3" id="KW-0012">Acyltransferase</keyword>
<dbReference type="GeneID" id="25847000"/>
<protein>
    <recommendedName>
        <fullName evidence="1">[acyl-carrier-protein] S-malonyltransferase</fullName>
        <ecNumber evidence="1">2.3.1.39</ecNumber>
    </recommendedName>
</protein>
<dbReference type="PRINTS" id="PR00081">
    <property type="entry name" value="GDHRDH"/>
</dbReference>
<dbReference type="InterPro" id="IPR002347">
    <property type="entry name" value="SDR_fam"/>
</dbReference>
<reference evidence="7" key="2">
    <citation type="journal article" date="2013" name="PLoS Genet.">
        <title>Comparative genome structure, secondary metabolite, and effector coding capacity across Cochliobolus pathogens.</title>
        <authorList>
            <person name="Condon B.J."/>
            <person name="Leng Y."/>
            <person name="Wu D."/>
            <person name="Bushley K.E."/>
            <person name="Ohm R.A."/>
            <person name="Otillar R."/>
            <person name="Martin J."/>
            <person name="Schackwitz W."/>
            <person name="Grimwood J."/>
            <person name="MohdZainudin N."/>
            <person name="Xue C."/>
            <person name="Wang R."/>
            <person name="Manning V.A."/>
            <person name="Dhillon B."/>
            <person name="Tu Z.J."/>
            <person name="Steffenson B.J."/>
            <person name="Salamov A."/>
            <person name="Sun H."/>
            <person name="Lowry S."/>
            <person name="LaButti K."/>
            <person name="Han J."/>
            <person name="Copeland A."/>
            <person name="Lindquist E."/>
            <person name="Barry K."/>
            <person name="Schmutz J."/>
            <person name="Baker S.E."/>
            <person name="Ciuffetti L.M."/>
            <person name="Grigoriev I.V."/>
            <person name="Zhong S."/>
            <person name="Turgeon B.G."/>
        </authorList>
    </citation>
    <scope>NUCLEOTIDE SEQUENCE [LARGE SCALE GENOMIC DNA]</scope>
    <source>
        <strain evidence="7">C4 / ATCC 48331 / race T</strain>
    </source>
</reference>
<dbReference type="AlphaFoldDB" id="N4X1Z8"/>
<sequence>MPYDLKNRNVLVTGGSAGLGEAVCKAFAKEGANIAINYFNRLEPAQKVQQACEELGVKAVAIKADMTSTSEARRVVQETIKQLGGLDLIISNAGWTRFAGWEDLDSMSEEEWDRCWNANVKVPKALLSEARATFDANPDGGHMITTGSIAGVSQGGSSMAYSVTKAAQWQLVKCLAMTVGPTIRVNTVLPGLLLTEWGLKYPEEQIQKMKATSALKHEVFMDDCVAAFVMLAKNTSMTGQGVQRVGMCTPWLEAFPGTAKPILEEIDDTLQLPLTKIIESGTNAELTKTENAQPAIMATSILILRILEKEFGFKTGERVDITLGHSLGEFAALVAGGYLTFRDALKMVRRRAEVMAKCSQEAVAEEGGEFGMVALVCESEEHMQSLIQGIHEFLALGSKADSHDSLPAVQQVAIANLNSKNQIVLSGSIARINTLLTNLRQFGGHDPRHVRLKSDAPFHSLLMKPAQETMKQILHKERKDGRDIVTWPGLLPCISNVSGKPFTDKHQLKDLLARSCVETVQWWKSIKYLHEEEKIMRYVGIGPGKVGRNLVGKEVGMKGSVKGGGVWGITSPKEMEEVMQALDETENAEAE</sequence>
<dbReference type="SUPFAM" id="SSF51735">
    <property type="entry name" value="NAD(P)-binding Rossmann-fold domains"/>
    <property type="match status" value="1"/>
</dbReference>
<dbReference type="GO" id="GO:0005739">
    <property type="term" value="C:mitochondrion"/>
    <property type="evidence" value="ECO:0007669"/>
    <property type="project" value="TreeGrafter"/>
</dbReference>
<dbReference type="SUPFAM" id="SSF55048">
    <property type="entry name" value="Probable ACP-binding domain of malonyl-CoA ACP transacylase"/>
    <property type="match status" value="1"/>
</dbReference>
<evidence type="ECO:0000259" key="5">
    <source>
        <dbReference type="SMART" id="SM00827"/>
    </source>
</evidence>
<dbReference type="RefSeq" id="XP_014074525.1">
    <property type="nucleotide sequence ID" value="XM_014219050.1"/>
</dbReference>
<dbReference type="HOGENOM" id="CLU_461495_0_0_1"/>
<accession>N4X1Z8</accession>
<evidence type="ECO:0000256" key="3">
    <source>
        <dbReference type="ARBA" id="ARBA00023315"/>
    </source>
</evidence>
<evidence type="ECO:0000256" key="2">
    <source>
        <dbReference type="ARBA" id="ARBA00022679"/>
    </source>
</evidence>
<dbReference type="EC" id="2.3.1.39" evidence="1"/>
<name>N4X1Z8_COCH4</name>
<dbReference type="InterPro" id="IPR014043">
    <property type="entry name" value="Acyl_transferase_dom"/>
</dbReference>
<evidence type="ECO:0000256" key="1">
    <source>
        <dbReference type="ARBA" id="ARBA00013258"/>
    </source>
</evidence>
<proteinExistence type="predicted"/>
<dbReference type="Gene3D" id="3.30.70.250">
    <property type="entry name" value="Malonyl-CoA ACP transacylase, ACP-binding"/>
    <property type="match status" value="1"/>
</dbReference>
<dbReference type="SUPFAM" id="SSF52151">
    <property type="entry name" value="FabD/lysophospholipase-like"/>
    <property type="match status" value="1"/>
</dbReference>
<dbReference type="InterPro" id="IPR016035">
    <property type="entry name" value="Acyl_Trfase/lysoPLipase"/>
</dbReference>
<dbReference type="SMART" id="SM00827">
    <property type="entry name" value="PKS_AT"/>
    <property type="match status" value="1"/>
</dbReference>
<dbReference type="InterPro" id="IPR050858">
    <property type="entry name" value="Mal-CoA-ACP_Trans/PKS_FabD"/>
</dbReference>
<dbReference type="Gene3D" id="3.40.50.720">
    <property type="entry name" value="NAD(P)-binding Rossmann-like Domain"/>
    <property type="match status" value="1"/>
</dbReference>
<gene>
    <name evidence="6" type="ORF">COCC4DRAFT_65328</name>
</gene>
<dbReference type="InterPro" id="IPR036291">
    <property type="entry name" value="NAD(P)-bd_dom_sf"/>
</dbReference>
<feature type="domain" description="Malonyl-CoA:ACP transacylase (MAT)" evidence="5">
    <location>
        <begin position="236"/>
        <end position="574"/>
    </location>
</feature>
<dbReference type="GO" id="GO:0004314">
    <property type="term" value="F:[acyl-carrier-protein] S-malonyltransferase activity"/>
    <property type="evidence" value="ECO:0007669"/>
    <property type="project" value="UniProtKB-EC"/>
</dbReference>
<dbReference type="EMBL" id="KB733473">
    <property type="protein sequence ID" value="ENI00616.1"/>
    <property type="molecule type" value="Genomic_DNA"/>
</dbReference>
<dbReference type="PANTHER" id="PTHR42681">
    <property type="entry name" value="MALONYL-COA-ACYL CARRIER PROTEIN TRANSACYLASE, MITOCHONDRIAL"/>
    <property type="match status" value="1"/>
</dbReference>
<dbReference type="PANTHER" id="PTHR42681:SF1">
    <property type="entry name" value="MALONYL-COA-ACYL CARRIER PROTEIN TRANSACYLASE, MITOCHONDRIAL"/>
    <property type="match status" value="1"/>
</dbReference>
<dbReference type="CDD" id="cd05233">
    <property type="entry name" value="SDR_c"/>
    <property type="match status" value="1"/>
</dbReference>
<keyword evidence="2" id="KW-0808">Transferase</keyword>
<reference evidence="6 7" key="1">
    <citation type="journal article" date="2012" name="PLoS Pathog.">
        <title>Diverse lifestyles and strategies of plant pathogenesis encoded in the genomes of eighteen Dothideomycetes fungi.</title>
        <authorList>
            <person name="Ohm R.A."/>
            <person name="Feau N."/>
            <person name="Henrissat B."/>
            <person name="Schoch C.L."/>
            <person name="Horwitz B.A."/>
            <person name="Barry K.W."/>
            <person name="Condon B.J."/>
            <person name="Copeland A.C."/>
            <person name="Dhillon B."/>
            <person name="Glaser F."/>
            <person name="Hesse C.N."/>
            <person name="Kosti I."/>
            <person name="LaButti K."/>
            <person name="Lindquist E.A."/>
            <person name="Lucas S."/>
            <person name="Salamov A.A."/>
            <person name="Bradshaw R.E."/>
            <person name="Ciuffetti L."/>
            <person name="Hamelin R.C."/>
            <person name="Kema G.H.J."/>
            <person name="Lawrence C."/>
            <person name="Scott J.A."/>
            <person name="Spatafora J.W."/>
            <person name="Turgeon B.G."/>
            <person name="de Wit P.J.G.M."/>
            <person name="Zhong S."/>
            <person name="Goodwin S.B."/>
            <person name="Grigoriev I.V."/>
        </authorList>
    </citation>
    <scope>NUCLEOTIDE SEQUENCE [LARGE SCALE GENOMIC DNA]</scope>
    <source>
        <strain evidence="7">C4 / ATCC 48331 / race T</strain>
    </source>
</reference>
<dbReference type="GO" id="GO:0006633">
    <property type="term" value="P:fatty acid biosynthetic process"/>
    <property type="evidence" value="ECO:0007669"/>
    <property type="project" value="TreeGrafter"/>
</dbReference>
<evidence type="ECO:0000256" key="4">
    <source>
        <dbReference type="ARBA" id="ARBA00048462"/>
    </source>
</evidence>
<evidence type="ECO:0000313" key="7">
    <source>
        <dbReference type="Proteomes" id="UP000012338"/>
    </source>
</evidence>
<evidence type="ECO:0000313" key="6">
    <source>
        <dbReference type="EMBL" id="ENI00616.1"/>
    </source>
</evidence>
<dbReference type="Proteomes" id="UP000012338">
    <property type="component" value="Unassembled WGS sequence"/>
</dbReference>
<dbReference type="Pfam" id="PF00698">
    <property type="entry name" value="Acyl_transf_1"/>
    <property type="match status" value="1"/>
</dbReference>
<comment type="catalytic activity">
    <reaction evidence="4">
        <text>holo-[ACP] + malonyl-CoA = malonyl-[ACP] + CoA</text>
        <dbReference type="Rhea" id="RHEA:41792"/>
        <dbReference type="Rhea" id="RHEA-COMP:9623"/>
        <dbReference type="Rhea" id="RHEA-COMP:9685"/>
        <dbReference type="ChEBI" id="CHEBI:57287"/>
        <dbReference type="ChEBI" id="CHEBI:57384"/>
        <dbReference type="ChEBI" id="CHEBI:64479"/>
        <dbReference type="ChEBI" id="CHEBI:78449"/>
        <dbReference type="EC" id="2.3.1.39"/>
    </reaction>
</comment>